<dbReference type="InterPro" id="IPR004158">
    <property type="entry name" value="DUF247_pln"/>
</dbReference>
<dbReference type="PANTHER" id="PTHR31170:SF25">
    <property type="entry name" value="BNAA09G04570D PROTEIN"/>
    <property type="match status" value="1"/>
</dbReference>
<keyword evidence="3" id="KW-1185">Reference proteome</keyword>
<proteinExistence type="predicted"/>
<sequence length="158" mass="18487">MENNAHTNAKAEEKRQSRRDKKPEISEDNNCSASENLSVQELVQEIASKFNSLHNPQHVTPDYCIFRIPGKISDENSAPYRYRYAFIGPLVYSSYLSAHREEEKQRYLAAFLLRAQPNTSLIDFITLIKGSLAEIRGCYENLYYRNWDDSFKRPRQFI</sequence>
<dbReference type="EMBL" id="CM017708">
    <property type="protein sequence ID" value="TYG59319.1"/>
    <property type="molecule type" value="Genomic_DNA"/>
</dbReference>
<evidence type="ECO:0000313" key="3">
    <source>
        <dbReference type="Proteomes" id="UP000323506"/>
    </source>
</evidence>
<dbReference type="AlphaFoldDB" id="A0A5D2BQK6"/>
<evidence type="ECO:0000313" key="2">
    <source>
        <dbReference type="EMBL" id="TYG59319.1"/>
    </source>
</evidence>
<feature type="region of interest" description="Disordered" evidence="1">
    <location>
        <begin position="1"/>
        <end position="32"/>
    </location>
</feature>
<dbReference type="PANTHER" id="PTHR31170">
    <property type="entry name" value="BNAC04G53230D PROTEIN"/>
    <property type="match status" value="1"/>
</dbReference>
<dbReference type="Pfam" id="PF03140">
    <property type="entry name" value="DUF247"/>
    <property type="match status" value="1"/>
</dbReference>
<reference evidence="2 3" key="1">
    <citation type="submission" date="2019-06" db="EMBL/GenBank/DDBJ databases">
        <title>WGS assembly of Gossypium darwinii.</title>
        <authorList>
            <person name="Chen Z.J."/>
            <person name="Sreedasyam A."/>
            <person name="Ando A."/>
            <person name="Song Q."/>
            <person name="De L."/>
            <person name="Hulse-Kemp A."/>
            <person name="Ding M."/>
            <person name="Ye W."/>
            <person name="Kirkbride R."/>
            <person name="Jenkins J."/>
            <person name="Plott C."/>
            <person name="Lovell J."/>
            <person name="Lin Y.-M."/>
            <person name="Vaughn R."/>
            <person name="Liu B."/>
            <person name="Li W."/>
            <person name="Simpson S."/>
            <person name="Scheffler B."/>
            <person name="Saski C."/>
            <person name="Grover C."/>
            <person name="Hu G."/>
            <person name="Conover J."/>
            <person name="Carlson J."/>
            <person name="Shu S."/>
            <person name="Boston L."/>
            <person name="Williams M."/>
            <person name="Peterson D."/>
            <person name="Mcgee K."/>
            <person name="Jones D."/>
            <person name="Wendel J."/>
            <person name="Stelly D."/>
            <person name="Grimwood J."/>
            <person name="Schmutz J."/>
        </authorList>
    </citation>
    <scope>NUCLEOTIDE SEQUENCE [LARGE SCALE GENOMIC DNA]</scope>
    <source>
        <strain evidence="2">1808015.09</strain>
    </source>
</reference>
<accession>A0A5D2BQK6</accession>
<feature type="compositionally biased region" description="Basic and acidic residues" evidence="1">
    <location>
        <begin position="9"/>
        <end position="25"/>
    </location>
</feature>
<organism evidence="2 3">
    <name type="scientific">Gossypium darwinii</name>
    <name type="common">Darwin's cotton</name>
    <name type="synonym">Gossypium barbadense var. darwinii</name>
    <dbReference type="NCBI Taxonomy" id="34276"/>
    <lineage>
        <taxon>Eukaryota</taxon>
        <taxon>Viridiplantae</taxon>
        <taxon>Streptophyta</taxon>
        <taxon>Embryophyta</taxon>
        <taxon>Tracheophyta</taxon>
        <taxon>Spermatophyta</taxon>
        <taxon>Magnoliopsida</taxon>
        <taxon>eudicotyledons</taxon>
        <taxon>Gunneridae</taxon>
        <taxon>Pentapetalae</taxon>
        <taxon>rosids</taxon>
        <taxon>malvids</taxon>
        <taxon>Malvales</taxon>
        <taxon>Malvaceae</taxon>
        <taxon>Malvoideae</taxon>
        <taxon>Gossypium</taxon>
    </lineage>
</organism>
<evidence type="ECO:0000256" key="1">
    <source>
        <dbReference type="SAM" id="MobiDB-lite"/>
    </source>
</evidence>
<name>A0A5D2BQK6_GOSDA</name>
<gene>
    <name evidence="2" type="ORF">ES288_D08G292600v1</name>
</gene>
<dbReference type="Proteomes" id="UP000323506">
    <property type="component" value="Chromosome D08"/>
</dbReference>
<protein>
    <submittedName>
        <fullName evidence="2">Uncharacterized protein</fullName>
    </submittedName>
</protein>